<dbReference type="Proteomes" id="UP001597285">
    <property type="component" value="Unassembled WGS sequence"/>
</dbReference>
<evidence type="ECO:0000313" key="2">
    <source>
        <dbReference type="EMBL" id="MFD1798916.1"/>
    </source>
</evidence>
<dbReference type="SUPFAM" id="SSF64518">
    <property type="entry name" value="Phase 1 flagellin"/>
    <property type="match status" value="1"/>
</dbReference>
<sequence>MRVTDSLMSQNFLRNLSTNAANVQKYQTQLSTLKEVSKSSDDPLRVSKIIDLKGNVTQNKQYNNTISDSIDFTNVQDSALSSATDSLQRIKTLTQYSANDALSDEGRQANKAEIEEEINNFVSALNTKFGNRYLFAGKNTTEAPFEVQRDDDGVFTGINYNGTTDPSDKGNLTREIAAGVTIELSTDGRAYLNEQTPGNDIGTFFKDVLTALDKNDTKALSGLLTRADDEIDNVVNNRSKIGAIYNSLQATKGRNESEKLNLDSTLSENQDIDLAEKYTQYMMEMTAYQSSMMMGTKILQTSILDYL</sequence>
<keyword evidence="2" id="KW-0966">Cell projection</keyword>
<protein>
    <submittedName>
        <fullName evidence="2">Flagellar hook-associated protein FlgL</fullName>
    </submittedName>
</protein>
<feature type="domain" description="Flagellin N-terminal" evidence="1">
    <location>
        <begin position="7"/>
        <end position="140"/>
    </location>
</feature>
<keyword evidence="2" id="KW-0282">Flagellum</keyword>
<name>A0ABW4NM89_9LACT</name>
<dbReference type="PANTHER" id="PTHR42792:SF1">
    <property type="entry name" value="FLAGELLAR HOOK-ASSOCIATED PROTEIN 3"/>
    <property type="match status" value="1"/>
</dbReference>
<dbReference type="NCBIfam" id="TIGR02550">
    <property type="entry name" value="flagell_flgL"/>
    <property type="match status" value="1"/>
</dbReference>
<gene>
    <name evidence="2" type="primary">flgL</name>
    <name evidence="2" type="ORF">ACFSBK_03445</name>
</gene>
<keyword evidence="2" id="KW-0969">Cilium</keyword>
<evidence type="ECO:0000313" key="3">
    <source>
        <dbReference type="Proteomes" id="UP001597285"/>
    </source>
</evidence>
<dbReference type="InterPro" id="IPR001492">
    <property type="entry name" value="Flagellin"/>
</dbReference>
<dbReference type="Pfam" id="PF00669">
    <property type="entry name" value="Flagellin_N"/>
    <property type="match status" value="1"/>
</dbReference>
<dbReference type="Gene3D" id="1.20.1330.10">
    <property type="entry name" value="f41 fragment of flagellin, N-terminal domain"/>
    <property type="match status" value="1"/>
</dbReference>
<keyword evidence="3" id="KW-1185">Reference proteome</keyword>
<proteinExistence type="predicted"/>
<comment type="caution">
    <text evidence="2">The sequence shown here is derived from an EMBL/GenBank/DDBJ whole genome shotgun (WGS) entry which is preliminary data.</text>
</comment>
<dbReference type="EMBL" id="JBHUFF010000008">
    <property type="protein sequence ID" value="MFD1798916.1"/>
    <property type="molecule type" value="Genomic_DNA"/>
</dbReference>
<organism evidence="2 3">
    <name type="scientific">Carnobacterium antarcticum</name>
    <dbReference type="NCBI Taxonomy" id="2126436"/>
    <lineage>
        <taxon>Bacteria</taxon>
        <taxon>Bacillati</taxon>
        <taxon>Bacillota</taxon>
        <taxon>Bacilli</taxon>
        <taxon>Lactobacillales</taxon>
        <taxon>Carnobacteriaceae</taxon>
        <taxon>Carnobacterium</taxon>
    </lineage>
</organism>
<dbReference type="InterPro" id="IPR001029">
    <property type="entry name" value="Flagellin_N"/>
</dbReference>
<dbReference type="PANTHER" id="PTHR42792">
    <property type="entry name" value="FLAGELLIN"/>
    <property type="match status" value="1"/>
</dbReference>
<reference evidence="3" key="1">
    <citation type="journal article" date="2019" name="Int. J. Syst. Evol. Microbiol.">
        <title>The Global Catalogue of Microorganisms (GCM) 10K type strain sequencing project: providing services to taxonomists for standard genome sequencing and annotation.</title>
        <authorList>
            <consortium name="The Broad Institute Genomics Platform"/>
            <consortium name="The Broad Institute Genome Sequencing Center for Infectious Disease"/>
            <person name="Wu L."/>
            <person name="Ma J."/>
        </authorList>
    </citation>
    <scope>NUCLEOTIDE SEQUENCE [LARGE SCALE GENOMIC DNA]</scope>
    <source>
        <strain evidence="3">KCTC 42143</strain>
    </source>
</reference>
<dbReference type="InterPro" id="IPR013384">
    <property type="entry name" value="Flagell_FlgL"/>
</dbReference>
<evidence type="ECO:0000259" key="1">
    <source>
        <dbReference type="Pfam" id="PF00669"/>
    </source>
</evidence>
<dbReference type="RefSeq" id="WP_058919311.1">
    <property type="nucleotide sequence ID" value="NZ_JBHSQC010000015.1"/>
</dbReference>
<accession>A0ABW4NM89</accession>